<dbReference type="EMBL" id="BK015454">
    <property type="protein sequence ID" value="DAE07716.1"/>
    <property type="molecule type" value="Genomic_DNA"/>
</dbReference>
<sequence length="38" mass="3997">MKDIIAAILIAAVVIAVEVSGIPKGAVQVNEYQKGQMK</sequence>
<name>A0A8S5PNC0_9CAUD</name>
<proteinExistence type="predicted"/>
<evidence type="ECO:0000313" key="1">
    <source>
        <dbReference type="EMBL" id="DAE07716.1"/>
    </source>
</evidence>
<organism evidence="1">
    <name type="scientific">Podoviridae sp. ct8mF2</name>
    <dbReference type="NCBI Taxonomy" id="2825224"/>
    <lineage>
        <taxon>Viruses</taxon>
        <taxon>Duplodnaviria</taxon>
        <taxon>Heunggongvirae</taxon>
        <taxon>Uroviricota</taxon>
        <taxon>Caudoviricetes</taxon>
    </lineage>
</organism>
<reference evidence="1" key="1">
    <citation type="journal article" date="2021" name="Proc. Natl. Acad. Sci. U.S.A.">
        <title>A Catalog of Tens of Thousands of Viruses from Human Metagenomes Reveals Hidden Associations with Chronic Diseases.</title>
        <authorList>
            <person name="Tisza M.J."/>
            <person name="Buck C.B."/>
        </authorList>
    </citation>
    <scope>NUCLEOTIDE SEQUENCE</scope>
    <source>
        <strain evidence="1">Ct8mF2</strain>
    </source>
</reference>
<accession>A0A8S5PNC0</accession>
<protein>
    <submittedName>
        <fullName evidence="1">Uncharacterized protein</fullName>
    </submittedName>
</protein>